<protein>
    <submittedName>
        <fullName evidence="1">Isopentenyl-diphosphate delta-isomerase</fullName>
    </submittedName>
</protein>
<dbReference type="KEGG" id="mbas:ALGA_1992"/>
<organism evidence="1 2">
    <name type="scientific">Labilibaculum antarcticum</name>
    <dbReference type="NCBI Taxonomy" id="1717717"/>
    <lineage>
        <taxon>Bacteria</taxon>
        <taxon>Pseudomonadati</taxon>
        <taxon>Bacteroidota</taxon>
        <taxon>Bacteroidia</taxon>
        <taxon>Marinilabiliales</taxon>
        <taxon>Marinifilaceae</taxon>
        <taxon>Labilibaculum</taxon>
    </lineage>
</organism>
<dbReference type="GO" id="GO:0010181">
    <property type="term" value="F:FMN binding"/>
    <property type="evidence" value="ECO:0007669"/>
    <property type="project" value="InterPro"/>
</dbReference>
<evidence type="ECO:0000313" key="2">
    <source>
        <dbReference type="Proteomes" id="UP000218267"/>
    </source>
</evidence>
<dbReference type="GO" id="GO:0008299">
    <property type="term" value="P:isoprenoid biosynthetic process"/>
    <property type="evidence" value="ECO:0007669"/>
    <property type="project" value="InterPro"/>
</dbReference>
<sequence>MTDRKKDHIELAFRSQMKDALMDERFNYEPMLSSHPKEDDTTFTFLGKDLQTPIWVSSMTGGTELAGKINQNLARACAEFGMGMGLGSCRSLLNSDENFSDFDVRSIIGDDLPLYANLGICQLEELIQKKKVSKIIGLVGRLRADGLIIHVNPLQEWLQPEGDQIKQSPIESLEYLLEEVDFPIIVKEVGQGMGPESLRALLHLPLQAIEFAAFGGTNFAKIELMRNPDSQTQLFEPLAQIGHSASQMMDWVNEILATDDQVKCKEVIISGGIQNFLDGYYLMEKSNLPAIYGQASVLLKYAKESYEELRAYLESQRKGLQLAKSFLRIRK</sequence>
<proteinExistence type="predicted"/>
<dbReference type="InterPro" id="IPR013785">
    <property type="entry name" value="Aldolase_TIM"/>
</dbReference>
<dbReference type="AlphaFoldDB" id="A0A1Y1CJ79"/>
<keyword evidence="2" id="KW-1185">Reference proteome</keyword>
<keyword evidence="1" id="KW-0413">Isomerase</keyword>
<dbReference type="SUPFAM" id="SSF51395">
    <property type="entry name" value="FMN-linked oxidoreductases"/>
    <property type="match status" value="1"/>
</dbReference>
<accession>A0A1Y1CJ79</accession>
<dbReference type="InterPro" id="IPR011179">
    <property type="entry name" value="IPdP_isomerase"/>
</dbReference>
<evidence type="ECO:0000313" key="1">
    <source>
        <dbReference type="EMBL" id="BAX80350.1"/>
    </source>
</evidence>
<name>A0A1Y1CJ79_9BACT</name>
<dbReference type="EMBL" id="AP018042">
    <property type="protein sequence ID" value="BAX80350.1"/>
    <property type="molecule type" value="Genomic_DNA"/>
</dbReference>
<dbReference type="Proteomes" id="UP000218267">
    <property type="component" value="Chromosome"/>
</dbReference>
<dbReference type="PANTHER" id="PTHR43665">
    <property type="entry name" value="ISOPENTENYL-DIPHOSPHATE DELTA-ISOMERASE"/>
    <property type="match status" value="1"/>
</dbReference>
<reference evidence="2" key="2">
    <citation type="journal article" date="2020" name="Antonie Van Leeuwenhoek">
        <title>Labilibaculum antarcticum sp. nov., a novel facultative anaerobic, psychrotorelant bacterium isolated from marine sediment of Antarctica.</title>
        <authorList>
            <person name="Watanabe M."/>
            <person name="Kojima H."/>
            <person name="Fukui M."/>
        </authorList>
    </citation>
    <scope>NUCLEOTIDE SEQUENCE [LARGE SCALE GENOMIC DNA]</scope>
    <source>
        <strain evidence="2">SPP2</strain>
    </source>
</reference>
<dbReference type="GO" id="GO:0004452">
    <property type="term" value="F:isopentenyl-diphosphate delta-isomerase activity"/>
    <property type="evidence" value="ECO:0007669"/>
    <property type="project" value="InterPro"/>
</dbReference>
<dbReference type="OrthoDB" id="9795032at2"/>
<reference evidence="1 2" key="1">
    <citation type="journal article" date="2018" name="Mar. Genomics">
        <title>Complete genome sequence of Marinifilaceae bacterium strain SPP2, isolated from the Antarctic marine sediment.</title>
        <authorList>
            <person name="Watanabe M."/>
            <person name="Kojima H."/>
            <person name="Fukui M."/>
        </authorList>
    </citation>
    <scope>NUCLEOTIDE SEQUENCE [LARGE SCALE GENOMIC DNA]</scope>
    <source>
        <strain evidence="1 2">SPP2</strain>
    </source>
</reference>
<dbReference type="Gene3D" id="3.20.20.70">
    <property type="entry name" value="Aldolase class I"/>
    <property type="match status" value="1"/>
</dbReference>
<dbReference type="RefSeq" id="WP_096429208.1">
    <property type="nucleotide sequence ID" value="NZ_AP018042.1"/>
</dbReference>
<dbReference type="PANTHER" id="PTHR43665:SF1">
    <property type="entry name" value="ISOPENTENYL-DIPHOSPHATE DELTA-ISOMERASE"/>
    <property type="match status" value="1"/>
</dbReference>
<gene>
    <name evidence="1" type="ORF">ALGA_1992</name>
</gene>